<dbReference type="Proteomes" id="UP000294576">
    <property type="component" value="Unassembled WGS sequence"/>
</dbReference>
<protein>
    <submittedName>
        <fullName evidence="1">Uncharacterized protein</fullName>
    </submittedName>
</protein>
<name>A0A4R3Q6Z7_RHISU</name>
<gene>
    <name evidence="1" type="ORF">EV132_111139</name>
</gene>
<sequence>MSQKLHPYRFDAARRAAWGRRREARLPDSYPESILKRQDLVREVRDLICDWRQAGEVIFDMEARLEEYAGVESIEVDGGPKITIPAAVLYVHFGEGAALHIEDDDAFIDGMYVREAVEDGKIGLEFTFVCNESAWDRFDVISETKILNTVGRVVNAFAPFGASIERGMRRLGFRGCMSVIDDPAFELAIQRSLLCMKEVCISVQTRRR</sequence>
<comment type="caution">
    <text evidence="1">The sequence shown here is derived from an EMBL/GenBank/DDBJ whole genome shotgun (WGS) entry which is preliminary data.</text>
</comment>
<dbReference type="RefSeq" id="WP_132565233.1">
    <property type="nucleotide sequence ID" value="NZ_SMBH01000011.1"/>
</dbReference>
<proteinExistence type="predicted"/>
<evidence type="ECO:0000313" key="1">
    <source>
        <dbReference type="EMBL" id="TCU13706.1"/>
    </source>
</evidence>
<organism evidence="1 2">
    <name type="scientific">Rhizobium sullae</name>
    <name type="common">Rhizobium hedysari</name>
    <dbReference type="NCBI Taxonomy" id="50338"/>
    <lineage>
        <taxon>Bacteria</taxon>
        <taxon>Pseudomonadati</taxon>
        <taxon>Pseudomonadota</taxon>
        <taxon>Alphaproteobacteria</taxon>
        <taxon>Hyphomicrobiales</taxon>
        <taxon>Rhizobiaceae</taxon>
        <taxon>Rhizobium/Agrobacterium group</taxon>
        <taxon>Rhizobium</taxon>
    </lineage>
</organism>
<accession>A0A4R3Q6Z7</accession>
<dbReference type="AlphaFoldDB" id="A0A4R3Q6Z7"/>
<reference evidence="1 2" key="1">
    <citation type="submission" date="2019-03" db="EMBL/GenBank/DDBJ databases">
        <title>Genomic Encyclopedia of Type Strains, Phase IV (KMG-V): Genome sequencing to study the core and pangenomes of soil and plant-associated prokaryotes.</title>
        <authorList>
            <person name="Whitman W."/>
        </authorList>
    </citation>
    <scope>NUCLEOTIDE SEQUENCE [LARGE SCALE GENOMIC DNA]</scope>
    <source>
        <strain evidence="1 2">Hc14</strain>
    </source>
</reference>
<evidence type="ECO:0000313" key="2">
    <source>
        <dbReference type="Proteomes" id="UP000294576"/>
    </source>
</evidence>
<dbReference type="EMBL" id="SMBH01000011">
    <property type="protein sequence ID" value="TCU13706.1"/>
    <property type="molecule type" value="Genomic_DNA"/>
</dbReference>